<dbReference type="GO" id="GO:0035556">
    <property type="term" value="P:intracellular signal transduction"/>
    <property type="evidence" value="ECO:0007669"/>
    <property type="project" value="TreeGrafter"/>
</dbReference>
<dbReference type="OMA" id="CISTRGA"/>
<gene>
    <name evidence="4" type="primary">PPP1R1C</name>
</gene>
<feature type="region of interest" description="Disordered" evidence="3">
    <location>
        <begin position="139"/>
        <end position="160"/>
    </location>
</feature>
<reference evidence="4" key="3">
    <citation type="submission" date="2025-08" db="UniProtKB">
        <authorList>
            <consortium name="Ensembl"/>
        </authorList>
    </citation>
    <scope>IDENTIFICATION</scope>
</reference>
<sequence>MEPNSPKKIQFDVPPFQSQLDPQAAEHIRRRRPTPATLVIYHESSSGAGKIALQGKLYPSQSVCIAELQMVVEQQFQKPEHHESGLFESTDQLRPIIAQYYGNTGQWANHIKCDEPNGNEKYASHLLLANGGLPVADSNCTGETSSSQQENLTSPTSISR</sequence>
<dbReference type="Bgee" id="ENSELUG00000004286">
    <property type="expression patterns" value="Expressed in camera-type eye and 3 other cell types or tissues"/>
</dbReference>
<dbReference type="Proteomes" id="UP000265140">
    <property type="component" value="Chromosome 22"/>
</dbReference>
<reference evidence="5" key="1">
    <citation type="journal article" date="2014" name="PLoS ONE">
        <title>The genome and linkage map of the northern pike (Esox lucius): conserved synteny revealed between the salmonid sister group and the Neoteleostei.</title>
        <authorList>
            <person name="Rondeau E.B."/>
            <person name="Minkley D.R."/>
            <person name="Leong J.S."/>
            <person name="Messmer A.M."/>
            <person name="Jantzen J.R."/>
            <person name="von Schalburg K.R."/>
            <person name="Lemon C."/>
            <person name="Bird N.H."/>
            <person name="Koop B.F."/>
        </authorList>
    </citation>
    <scope>NUCLEOTIDE SEQUENCE</scope>
</reference>
<dbReference type="GeneTree" id="ENSGT00940000160192"/>
<evidence type="ECO:0000313" key="4">
    <source>
        <dbReference type="Ensembl" id="ENSELUP00000027891.1"/>
    </source>
</evidence>
<evidence type="ECO:0000313" key="5">
    <source>
        <dbReference type="Proteomes" id="UP000265140"/>
    </source>
</evidence>
<dbReference type="GO" id="GO:0004864">
    <property type="term" value="F:protein phosphatase inhibitor activity"/>
    <property type="evidence" value="ECO:0007669"/>
    <property type="project" value="UniProtKB-KW"/>
</dbReference>
<organism evidence="4 5">
    <name type="scientific">Esox lucius</name>
    <name type="common">Northern pike</name>
    <dbReference type="NCBI Taxonomy" id="8010"/>
    <lineage>
        <taxon>Eukaryota</taxon>
        <taxon>Metazoa</taxon>
        <taxon>Chordata</taxon>
        <taxon>Craniata</taxon>
        <taxon>Vertebrata</taxon>
        <taxon>Euteleostomi</taxon>
        <taxon>Actinopterygii</taxon>
        <taxon>Neopterygii</taxon>
        <taxon>Teleostei</taxon>
        <taxon>Protacanthopterygii</taxon>
        <taxon>Esociformes</taxon>
        <taxon>Esocidae</taxon>
        <taxon>Esox</taxon>
    </lineage>
</organism>
<name>A0A3P8ZGK6_ESOLU</name>
<dbReference type="PANTHER" id="PTHR15417">
    <property type="entry name" value="PROTEIN PHOSPHATASE INHIBITOR AND DOPAMINE- AND CAMP-REGULATED NEURONAL PHOSPHOPROTEIN"/>
    <property type="match status" value="1"/>
</dbReference>
<comment type="similarity">
    <text evidence="1">Belongs to the protein phosphatase inhibitor 1 family.</text>
</comment>
<evidence type="ECO:0000256" key="3">
    <source>
        <dbReference type="SAM" id="MobiDB-lite"/>
    </source>
</evidence>
<keyword evidence="2" id="KW-0650">Protein phosphatase inhibitor</keyword>
<dbReference type="Ensembl" id="ENSELUT00000014771.3">
    <property type="protein sequence ID" value="ENSELUP00000027891.1"/>
    <property type="gene ID" value="ENSELUG00000004286.3"/>
</dbReference>
<reference evidence="4" key="2">
    <citation type="submission" date="2020-02" db="EMBL/GenBank/DDBJ databases">
        <title>Esox lucius (northern pike) genome, fEsoLuc1, primary haplotype.</title>
        <authorList>
            <person name="Myers G."/>
            <person name="Karagic N."/>
            <person name="Meyer A."/>
            <person name="Pippel M."/>
            <person name="Reichard M."/>
            <person name="Winkler S."/>
            <person name="Tracey A."/>
            <person name="Sims Y."/>
            <person name="Howe K."/>
            <person name="Rhie A."/>
            <person name="Formenti G."/>
            <person name="Durbin R."/>
            <person name="Fedrigo O."/>
            <person name="Jarvis E.D."/>
        </authorList>
    </citation>
    <scope>NUCLEOTIDE SEQUENCE [LARGE SCALE GENOMIC DNA]</scope>
</reference>
<accession>A0A3P8ZGK6</accession>
<dbReference type="InterPro" id="IPR008466">
    <property type="entry name" value="PPP1R1A/B/C"/>
</dbReference>
<dbReference type="GO" id="GO:0005737">
    <property type="term" value="C:cytoplasm"/>
    <property type="evidence" value="ECO:0007669"/>
    <property type="project" value="TreeGrafter"/>
</dbReference>
<dbReference type="PANTHER" id="PTHR15417:SF5">
    <property type="entry name" value="PROTEIN PHOSPHATASE 1 REGULATORY SUBUNIT 1C"/>
    <property type="match status" value="1"/>
</dbReference>
<dbReference type="Pfam" id="PF05395">
    <property type="entry name" value="DARPP-32"/>
    <property type="match status" value="1"/>
</dbReference>
<evidence type="ECO:0000256" key="2">
    <source>
        <dbReference type="ARBA" id="ARBA00023272"/>
    </source>
</evidence>
<protein>
    <submittedName>
        <fullName evidence="4">Uncharacterized protein</fullName>
    </submittedName>
</protein>
<dbReference type="InParanoid" id="A0A3P8ZGK6"/>
<keyword evidence="5" id="KW-1185">Reference proteome</keyword>
<reference evidence="4" key="4">
    <citation type="submission" date="2025-09" db="UniProtKB">
        <authorList>
            <consortium name="Ensembl"/>
        </authorList>
    </citation>
    <scope>IDENTIFICATION</scope>
</reference>
<evidence type="ECO:0000256" key="1">
    <source>
        <dbReference type="ARBA" id="ARBA00007775"/>
    </source>
</evidence>
<proteinExistence type="inferred from homology"/>
<dbReference type="AlphaFoldDB" id="A0A3P8ZGK6"/>